<proteinExistence type="predicted"/>
<dbReference type="EMBL" id="SZZP01000002">
    <property type="protein sequence ID" value="TKV83547.1"/>
    <property type="molecule type" value="Genomic_DNA"/>
</dbReference>
<dbReference type="GO" id="GO:0003677">
    <property type="term" value="F:DNA binding"/>
    <property type="evidence" value="ECO:0007669"/>
    <property type="project" value="InterPro"/>
</dbReference>
<reference evidence="2 3" key="1">
    <citation type="submission" date="2019-05" db="EMBL/GenBank/DDBJ databases">
        <title>Draft Genome of Bradyrhizobium elkanii strain SEMIA 938, Used in Commercial Inoculants for Lupinus spp. in Brazil.</title>
        <authorList>
            <person name="Hungria M."/>
            <person name="Delamuta J.R.M."/>
            <person name="Ribeiro R.A."/>
            <person name="Nogueira M.A."/>
        </authorList>
    </citation>
    <scope>NUCLEOTIDE SEQUENCE [LARGE SCALE GENOMIC DNA]</scope>
    <source>
        <strain evidence="2 3">Semia 938</strain>
    </source>
</reference>
<comment type="caution">
    <text evidence="2">The sequence shown here is derived from an EMBL/GenBank/DDBJ whole genome shotgun (WGS) entry which is preliminary data.</text>
</comment>
<evidence type="ECO:0000313" key="2">
    <source>
        <dbReference type="EMBL" id="TKV83547.1"/>
    </source>
</evidence>
<dbReference type="InterPro" id="IPR036388">
    <property type="entry name" value="WH-like_DNA-bd_sf"/>
</dbReference>
<dbReference type="Gene3D" id="1.10.10.10">
    <property type="entry name" value="Winged helix-like DNA-binding domain superfamily/Winged helix DNA-binding domain"/>
    <property type="match status" value="1"/>
</dbReference>
<organism evidence="2 3">
    <name type="scientific">Bradyrhizobium elkanii</name>
    <dbReference type="NCBI Taxonomy" id="29448"/>
    <lineage>
        <taxon>Bacteria</taxon>
        <taxon>Pseudomonadati</taxon>
        <taxon>Pseudomonadota</taxon>
        <taxon>Alphaproteobacteria</taxon>
        <taxon>Hyphomicrobiales</taxon>
        <taxon>Nitrobacteraceae</taxon>
        <taxon>Bradyrhizobium</taxon>
    </lineage>
</organism>
<dbReference type="InterPro" id="IPR005471">
    <property type="entry name" value="Tscrpt_reg_IclR_N"/>
</dbReference>
<gene>
    <name evidence="2" type="ORF">FDV58_03575</name>
</gene>
<dbReference type="RefSeq" id="WP_137476990.1">
    <property type="nucleotide sequence ID" value="NZ_SZZP01000002.1"/>
</dbReference>
<dbReference type="Pfam" id="PF09339">
    <property type="entry name" value="HTH_IclR"/>
    <property type="match status" value="1"/>
</dbReference>
<evidence type="ECO:0000313" key="3">
    <source>
        <dbReference type="Proteomes" id="UP000305095"/>
    </source>
</evidence>
<dbReference type="AlphaFoldDB" id="A0A4U6S6L7"/>
<dbReference type="Proteomes" id="UP000305095">
    <property type="component" value="Unassembled WGS sequence"/>
</dbReference>
<feature type="domain" description="HTH iclR-type" evidence="1">
    <location>
        <begin position="24"/>
        <end position="61"/>
    </location>
</feature>
<name>A0A4U6S6L7_BRAEL</name>
<accession>A0A4U6S6L7</accession>
<dbReference type="GO" id="GO:0006355">
    <property type="term" value="P:regulation of DNA-templated transcription"/>
    <property type="evidence" value="ECO:0007669"/>
    <property type="project" value="InterPro"/>
</dbReference>
<evidence type="ECO:0000259" key="1">
    <source>
        <dbReference type="Pfam" id="PF09339"/>
    </source>
</evidence>
<protein>
    <recommendedName>
        <fullName evidence="1">HTH iclR-type domain-containing protein</fullName>
    </recommendedName>
</protein>
<sequence length="87" mass="9300">MPRRSSEIGLDHEARQADFGIGNLRAFRPGVDALGNGETAERTGLPRSSVSRLTKTLVPSGGLDEDLARARLSRGLSRTKAPCPTLD</sequence>